<protein>
    <submittedName>
        <fullName evidence="1">Uncharacterized protein</fullName>
    </submittedName>
</protein>
<evidence type="ECO:0000313" key="1">
    <source>
        <dbReference type="EMBL" id="KAI8041828.1"/>
    </source>
</evidence>
<dbReference type="AlphaFoldDB" id="A0A9P9YS85"/>
<name>A0A9P9YS85_9MUSC</name>
<keyword evidence="2" id="KW-1185">Reference proteome</keyword>
<accession>A0A9P9YS85</accession>
<comment type="caution">
    <text evidence="1">The sequence shown here is derived from an EMBL/GenBank/DDBJ whole genome shotgun (WGS) entry which is preliminary data.</text>
</comment>
<evidence type="ECO:0000313" key="2">
    <source>
        <dbReference type="Proteomes" id="UP001059596"/>
    </source>
</evidence>
<dbReference type="EMBL" id="JAMKOV010000003">
    <property type="protein sequence ID" value="KAI8041828.1"/>
    <property type="molecule type" value="Genomic_DNA"/>
</dbReference>
<reference evidence="1" key="1">
    <citation type="journal article" date="2023" name="Genome Biol. Evol.">
        <title>Long-read-based Genome Assembly of Drosophila gunungcola Reveals Fewer Chemosensory Genes in Flower-breeding Species.</title>
        <authorList>
            <person name="Negi A."/>
            <person name="Liao B.Y."/>
            <person name="Yeh S.D."/>
        </authorList>
    </citation>
    <scope>NUCLEOTIDE SEQUENCE</scope>
    <source>
        <strain evidence="1">Sukarami</strain>
    </source>
</reference>
<dbReference type="Proteomes" id="UP001059596">
    <property type="component" value="Unassembled WGS sequence"/>
</dbReference>
<sequence>MPLKMCCRCGALVANAYEWKAQTLKLCECEFGAAQGKTTKKVRNGLLQSLEDL</sequence>
<proteinExistence type="predicted"/>
<organism evidence="1 2">
    <name type="scientific">Drosophila gunungcola</name>
    <name type="common">fruit fly</name>
    <dbReference type="NCBI Taxonomy" id="103775"/>
    <lineage>
        <taxon>Eukaryota</taxon>
        <taxon>Metazoa</taxon>
        <taxon>Ecdysozoa</taxon>
        <taxon>Arthropoda</taxon>
        <taxon>Hexapoda</taxon>
        <taxon>Insecta</taxon>
        <taxon>Pterygota</taxon>
        <taxon>Neoptera</taxon>
        <taxon>Endopterygota</taxon>
        <taxon>Diptera</taxon>
        <taxon>Brachycera</taxon>
        <taxon>Muscomorpha</taxon>
        <taxon>Ephydroidea</taxon>
        <taxon>Drosophilidae</taxon>
        <taxon>Drosophila</taxon>
        <taxon>Sophophora</taxon>
    </lineage>
</organism>
<gene>
    <name evidence="1" type="ORF">M5D96_006097</name>
</gene>